<evidence type="ECO:0000256" key="12">
    <source>
        <dbReference type="SAM" id="MobiDB-lite"/>
    </source>
</evidence>
<dbReference type="Gene3D" id="1.10.10.60">
    <property type="entry name" value="Homeodomain-like"/>
    <property type="match status" value="1"/>
</dbReference>
<evidence type="ECO:0000313" key="15">
    <source>
        <dbReference type="EMBL" id="KMZ65099.1"/>
    </source>
</evidence>
<dbReference type="Gene3D" id="1.10.10.10">
    <property type="entry name" value="Winged helix-like DNA-binding domain superfamily/Winged helix DNA-binding domain"/>
    <property type="match status" value="1"/>
</dbReference>
<evidence type="ECO:0000256" key="6">
    <source>
        <dbReference type="ARBA" id="ARBA00023015"/>
    </source>
</evidence>
<dbReference type="GO" id="GO:0006334">
    <property type="term" value="P:nucleosome assembly"/>
    <property type="evidence" value="ECO:0007669"/>
    <property type="project" value="InterPro"/>
</dbReference>
<keyword evidence="16" id="KW-1185">Reference proteome</keyword>
<dbReference type="InterPro" id="IPR036390">
    <property type="entry name" value="WH_DNA-bd_sf"/>
</dbReference>
<dbReference type="SUPFAM" id="SSF46785">
    <property type="entry name" value="Winged helix' DNA-binding domain"/>
    <property type="match status" value="1"/>
</dbReference>
<reference evidence="16" key="1">
    <citation type="journal article" date="2016" name="Nature">
        <title>The genome of the seagrass Zostera marina reveals angiosperm adaptation to the sea.</title>
        <authorList>
            <person name="Olsen J.L."/>
            <person name="Rouze P."/>
            <person name="Verhelst B."/>
            <person name="Lin Y.-C."/>
            <person name="Bayer T."/>
            <person name="Collen J."/>
            <person name="Dattolo E."/>
            <person name="De Paoli E."/>
            <person name="Dittami S."/>
            <person name="Maumus F."/>
            <person name="Michel G."/>
            <person name="Kersting A."/>
            <person name="Lauritano C."/>
            <person name="Lohaus R."/>
            <person name="Toepel M."/>
            <person name="Tonon T."/>
            <person name="Vanneste K."/>
            <person name="Amirebrahimi M."/>
            <person name="Brakel J."/>
            <person name="Bostroem C."/>
            <person name="Chovatia M."/>
            <person name="Grimwood J."/>
            <person name="Jenkins J.W."/>
            <person name="Jueterbock A."/>
            <person name="Mraz A."/>
            <person name="Stam W.T."/>
            <person name="Tice H."/>
            <person name="Bornberg-Bauer E."/>
            <person name="Green P.J."/>
            <person name="Pearson G.A."/>
            <person name="Procaccini G."/>
            <person name="Duarte C.M."/>
            <person name="Schmutz J."/>
            <person name="Reusch T.B.H."/>
            <person name="Van de Peer Y."/>
        </authorList>
    </citation>
    <scope>NUCLEOTIDE SEQUENCE [LARGE SCALE GENOMIC DNA]</scope>
    <source>
        <strain evidence="16">cv. Finnish</strain>
    </source>
</reference>
<dbReference type="PROSITE" id="PS50090">
    <property type="entry name" value="MYB_LIKE"/>
    <property type="match status" value="1"/>
</dbReference>
<evidence type="ECO:0000256" key="11">
    <source>
        <dbReference type="SAM" id="Coils"/>
    </source>
</evidence>
<feature type="domain" description="Myb-like" evidence="13">
    <location>
        <begin position="48"/>
        <end position="100"/>
    </location>
</feature>
<comment type="caution">
    <text evidence="15">The sequence shown here is derived from an EMBL/GenBank/DDBJ whole genome shotgun (WGS) entry which is preliminary data.</text>
</comment>
<keyword evidence="7 11" id="KW-0175">Coiled coil</keyword>
<evidence type="ECO:0000256" key="3">
    <source>
        <dbReference type="ARBA" id="ARBA00011414"/>
    </source>
</evidence>
<protein>
    <submittedName>
        <fullName evidence="15">Uncharacterized protein</fullName>
    </submittedName>
</protein>
<proteinExistence type="predicted"/>
<dbReference type="SUPFAM" id="SSF46689">
    <property type="entry name" value="Homeodomain-like"/>
    <property type="match status" value="1"/>
</dbReference>
<dbReference type="EMBL" id="LFYR01001077">
    <property type="protein sequence ID" value="KMZ65099.1"/>
    <property type="molecule type" value="Genomic_DNA"/>
</dbReference>
<dbReference type="SMART" id="SM00717">
    <property type="entry name" value="SANT"/>
    <property type="match status" value="1"/>
</dbReference>
<dbReference type="InterPro" id="IPR005818">
    <property type="entry name" value="Histone_H1/H5_H15"/>
</dbReference>
<dbReference type="InterPro" id="IPR036388">
    <property type="entry name" value="WH-like_DNA-bd_sf"/>
</dbReference>
<dbReference type="Proteomes" id="UP000036987">
    <property type="component" value="Unassembled WGS sequence"/>
</dbReference>
<dbReference type="AlphaFoldDB" id="A0A0K9P812"/>
<keyword evidence="9" id="KW-0804">Transcription</keyword>
<name>A0A0K9P812_ZOSMR</name>
<dbReference type="InterPro" id="IPR044597">
    <property type="entry name" value="SMH1-6"/>
</dbReference>
<dbReference type="SMART" id="SM00526">
    <property type="entry name" value="H15"/>
    <property type="match status" value="1"/>
</dbReference>
<evidence type="ECO:0000256" key="2">
    <source>
        <dbReference type="ARBA" id="ARBA00004604"/>
    </source>
</evidence>
<dbReference type="PANTHER" id="PTHR46267:SF8">
    <property type="entry name" value="TELOMERE REPEAT-BINDING FACTOR 1"/>
    <property type="match status" value="1"/>
</dbReference>
<dbReference type="GO" id="GO:0005730">
    <property type="term" value="C:nucleolus"/>
    <property type="evidence" value="ECO:0007669"/>
    <property type="project" value="UniProtKB-SubCell"/>
</dbReference>
<evidence type="ECO:0000313" key="16">
    <source>
        <dbReference type="Proteomes" id="UP000036987"/>
    </source>
</evidence>
<dbReference type="PANTHER" id="PTHR46267">
    <property type="entry name" value="SINGLE MYB HISTONE 4"/>
    <property type="match status" value="1"/>
</dbReference>
<evidence type="ECO:0000259" key="14">
    <source>
        <dbReference type="PROSITE" id="PS51504"/>
    </source>
</evidence>
<evidence type="ECO:0000256" key="7">
    <source>
        <dbReference type="ARBA" id="ARBA00023054"/>
    </source>
</evidence>
<evidence type="ECO:0000256" key="5">
    <source>
        <dbReference type="ARBA" id="ARBA00022895"/>
    </source>
</evidence>
<gene>
    <name evidence="15" type="ORF">ZOSMA_33G01320</name>
</gene>
<dbReference type="OMA" id="MISECPE"/>
<dbReference type="PROSITE" id="PS51504">
    <property type="entry name" value="H15"/>
    <property type="match status" value="1"/>
</dbReference>
<dbReference type="GO" id="GO:0000781">
    <property type="term" value="C:chromosome, telomeric region"/>
    <property type="evidence" value="ECO:0007669"/>
    <property type="project" value="UniProtKB-SubCell"/>
</dbReference>
<feature type="coiled-coil region" evidence="11">
    <location>
        <begin position="337"/>
        <end position="381"/>
    </location>
</feature>
<feature type="domain" description="H15" evidence="14">
    <location>
        <begin position="161"/>
        <end position="229"/>
    </location>
</feature>
<accession>A0A0K9P812</accession>
<dbReference type="GO" id="GO:0003691">
    <property type="term" value="F:double-stranded telomeric DNA binding"/>
    <property type="evidence" value="ECO:0007669"/>
    <property type="project" value="InterPro"/>
</dbReference>
<sequence>MEWTNHDPPWIECQNTPAFIPPYRFFDELNSFSKKAFPSTYLSMGAPKQKWTPAEEAALKAGILKHGPSKWSAILKDSEFSNVLRLRSNVDLKDKWRNMSVTANGWGSRDRARLAMKRNQALKKDENQNAIVVGENQSVVLNPTPIAISSQMAPTNDPKKPIGSFDDVILEAITSLKEPTGSNKTSISMLIEVKYNLPTNFKQTFTIKLAELVESGKLVKVKRKYRLPSDSGSVSKRVTTVEKKMISECPEEKKDAPLPMVIDSERESPECLAIVEMETSENLAVEEMKETPQQLMIEEKKDTPAVFENKPLKRNFTKTQIDFDLRNMFNMTEEEAASAAAHAVAEAELALAEAEAAAAEAEEAEAYAEELHIVLAEEKRRHKNRLKKLKISSNERSRNSGWGA</sequence>
<dbReference type="Pfam" id="PF00249">
    <property type="entry name" value="Myb_DNA-binding"/>
    <property type="match status" value="1"/>
</dbReference>
<dbReference type="STRING" id="29655.A0A0K9P812"/>
<evidence type="ECO:0000256" key="10">
    <source>
        <dbReference type="ARBA" id="ARBA00023242"/>
    </source>
</evidence>
<organism evidence="15 16">
    <name type="scientific">Zostera marina</name>
    <name type="common">Eelgrass</name>
    <dbReference type="NCBI Taxonomy" id="29655"/>
    <lineage>
        <taxon>Eukaryota</taxon>
        <taxon>Viridiplantae</taxon>
        <taxon>Streptophyta</taxon>
        <taxon>Embryophyta</taxon>
        <taxon>Tracheophyta</taxon>
        <taxon>Spermatophyta</taxon>
        <taxon>Magnoliopsida</taxon>
        <taxon>Liliopsida</taxon>
        <taxon>Zosteraceae</taxon>
        <taxon>Zostera</taxon>
    </lineage>
</organism>
<feature type="region of interest" description="Disordered" evidence="12">
    <location>
        <begin position="384"/>
        <end position="404"/>
    </location>
</feature>
<keyword evidence="5" id="KW-0779">Telomere</keyword>
<dbReference type="FunFam" id="1.10.10.60:FF:000168">
    <property type="entry name" value="Telomere repeat-binding factor 1"/>
    <property type="match status" value="1"/>
</dbReference>
<comment type="subcellular location">
    <subcellularLocation>
        <location evidence="1">Chromosome</location>
        <location evidence="1">Telomere</location>
    </subcellularLocation>
    <subcellularLocation>
        <location evidence="2">Nucleus</location>
        <location evidence="2">Nucleolus</location>
    </subcellularLocation>
</comment>
<dbReference type="OrthoDB" id="608866at2759"/>
<evidence type="ECO:0000256" key="1">
    <source>
        <dbReference type="ARBA" id="ARBA00004574"/>
    </source>
</evidence>
<dbReference type="InterPro" id="IPR009057">
    <property type="entry name" value="Homeodomain-like_sf"/>
</dbReference>
<keyword evidence="6" id="KW-0805">Transcription regulation</keyword>
<dbReference type="InterPro" id="IPR001005">
    <property type="entry name" value="SANT/Myb"/>
</dbReference>
<keyword evidence="8" id="KW-0238">DNA-binding</keyword>
<keyword evidence="10" id="KW-0539">Nucleus</keyword>
<evidence type="ECO:0000256" key="8">
    <source>
        <dbReference type="ARBA" id="ARBA00023125"/>
    </source>
</evidence>
<evidence type="ECO:0000256" key="9">
    <source>
        <dbReference type="ARBA" id="ARBA00023163"/>
    </source>
</evidence>
<dbReference type="CDD" id="cd11660">
    <property type="entry name" value="SANT_TRF"/>
    <property type="match status" value="1"/>
</dbReference>
<evidence type="ECO:0000259" key="13">
    <source>
        <dbReference type="PROSITE" id="PS50090"/>
    </source>
</evidence>
<dbReference type="GO" id="GO:0000786">
    <property type="term" value="C:nucleosome"/>
    <property type="evidence" value="ECO:0007669"/>
    <property type="project" value="InterPro"/>
</dbReference>
<dbReference type="Pfam" id="PF00538">
    <property type="entry name" value="Linker_histone"/>
    <property type="match status" value="1"/>
</dbReference>
<comment type="subunit">
    <text evidence="3">Forms a homodimer and heterodimers.</text>
</comment>
<keyword evidence="4" id="KW-0158">Chromosome</keyword>
<evidence type="ECO:0000256" key="4">
    <source>
        <dbReference type="ARBA" id="ARBA00022454"/>
    </source>
</evidence>